<dbReference type="SUPFAM" id="SSF52821">
    <property type="entry name" value="Rhodanese/Cell cycle control phosphatase"/>
    <property type="match status" value="1"/>
</dbReference>
<dbReference type="GeneID" id="19238701"/>
<proteinExistence type="predicted"/>
<dbReference type="GO" id="GO:0005737">
    <property type="term" value="C:cytoplasm"/>
    <property type="evidence" value="ECO:0007669"/>
    <property type="project" value="TreeGrafter"/>
</dbReference>
<dbReference type="InterPro" id="IPR001763">
    <property type="entry name" value="Rhodanese-like_dom"/>
</dbReference>
<dbReference type="AlphaFoldDB" id="U1HHP6"/>
<accession>U1HHP6</accession>
<sequence>MSLITISSLTHMSPETLAELLLSSPPPNLAIIDVRDSDHIGGNIKGSTWVPSNTLDYRIPELLRSLKDKDRVVFHCALSQQRGPSAALRYAREREGLAGKLGGDAEKKTQDICILVGGFNMWQAKYGADERLTENYVKDIWDD</sequence>
<keyword evidence="3" id="KW-1185">Reference proteome</keyword>
<reference evidence="3" key="1">
    <citation type="journal article" date="2014" name="BMC Genomics">
        <title>Genome characteristics reveal the impact of lichenization on lichen-forming fungus Endocarpon pusillum Hedwig (Verrucariales, Ascomycota).</title>
        <authorList>
            <person name="Wang Y.-Y."/>
            <person name="Liu B."/>
            <person name="Zhang X.-Y."/>
            <person name="Zhou Q.-M."/>
            <person name="Zhang T."/>
            <person name="Li H."/>
            <person name="Yu Y.-F."/>
            <person name="Zhang X.-L."/>
            <person name="Hao X.-Y."/>
            <person name="Wang M."/>
            <person name="Wang L."/>
            <person name="Wei J.-C."/>
        </authorList>
    </citation>
    <scope>NUCLEOTIDE SEQUENCE [LARGE SCALE GENOMIC DNA]</scope>
    <source>
        <strain evidence="3">Z07020 / HMAS-L-300199</strain>
    </source>
</reference>
<gene>
    <name evidence="2" type="ORF">EPUS_03662</name>
</gene>
<dbReference type="Gene3D" id="3.40.250.10">
    <property type="entry name" value="Rhodanese-like domain"/>
    <property type="match status" value="1"/>
</dbReference>
<feature type="domain" description="Rhodanese" evidence="1">
    <location>
        <begin position="25"/>
        <end position="131"/>
    </location>
</feature>
<dbReference type="GO" id="GO:0005634">
    <property type="term" value="C:nucleus"/>
    <property type="evidence" value="ECO:0007669"/>
    <property type="project" value="TreeGrafter"/>
</dbReference>
<dbReference type="PANTHER" id="PTHR10828:SF38">
    <property type="entry name" value="ARSENICAL-RESISTANCE PROTEIN 2-RELATED"/>
    <property type="match status" value="1"/>
</dbReference>
<evidence type="ECO:0000313" key="2">
    <source>
        <dbReference type="EMBL" id="ERF69670.1"/>
    </source>
</evidence>
<dbReference type="EMBL" id="KE721401">
    <property type="protein sequence ID" value="ERF69670.1"/>
    <property type="molecule type" value="Genomic_DNA"/>
</dbReference>
<dbReference type="OrthoDB" id="102559at2759"/>
<protein>
    <recommendedName>
        <fullName evidence="1">Rhodanese domain-containing protein</fullName>
    </recommendedName>
</protein>
<dbReference type="InterPro" id="IPR036873">
    <property type="entry name" value="Rhodanese-like_dom_sf"/>
</dbReference>
<name>U1HHP6_ENDPU</name>
<dbReference type="eggNOG" id="KOG3772">
    <property type="taxonomic scope" value="Eukaryota"/>
</dbReference>
<dbReference type="GO" id="GO:0004792">
    <property type="term" value="F:thiosulfate-cyanide sulfurtransferase activity"/>
    <property type="evidence" value="ECO:0007669"/>
    <property type="project" value="EnsemblFungi"/>
</dbReference>
<dbReference type="OMA" id="RCTNIPC"/>
<dbReference type="PANTHER" id="PTHR10828">
    <property type="entry name" value="M-PHASE INDUCER PHOSPHATASE DUAL SPECIFICITY PHOSPHATASE CDC25"/>
    <property type="match status" value="1"/>
</dbReference>
<dbReference type="SMART" id="SM00450">
    <property type="entry name" value="RHOD"/>
    <property type="match status" value="1"/>
</dbReference>
<dbReference type="RefSeq" id="XP_007804700.1">
    <property type="nucleotide sequence ID" value="XM_007806509.1"/>
</dbReference>
<dbReference type="PROSITE" id="PS50206">
    <property type="entry name" value="RHODANESE_3"/>
    <property type="match status" value="1"/>
</dbReference>
<dbReference type="Proteomes" id="UP000019373">
    <property type="component" value="Unassembled WGS sequence"/>
</dbReference>
<evidence type="ECO:0000259" key="1">
    <source>
        <dbReference type="PROSITE" id="PS50206"/>
    </source>
</evidence>
<evidence type="ECO:0000313" key="3">
    <source>
        <dbReference type="Proteomes" id="UP000019373"/>
    </source>
</evidence>
<dbReference type="GO" id="GO:0004725">
    <property type="term" value="F:protein tyrosine phosphatase activity"/>
    <property type="evidence" value="ECO:0007669"/>
    <property type="project" value="TreeGrafter"/>
</dbReference>
<organism evidence="2 3">
    <name type="scientific">Endocarpon pusillum (strain Z07020 / HMAS-L-300199)</name>
    <name type="common">Lichen-forming fungus</name>
    <dbReference type="NCBI Taxonomy" id="1263415"/>
    <lineage>
        <taxon>Eukaryota</taxon>
        <taxon>Fungi</taxon>
        <taxon>Dikarya</taxon>
        <taxon>Ascomycota</taxon>
        <taxon>Pezizomycotina</taxon>
        <taxon>Eurotiomycetes</taxon>
        <taxon>Chaetothyriomycetidae</taxon>
        <taxon>Verrucariales</taxon>
        <taxon>Verrucariaceae</taxon>
        <taxon>Endocarpon</taxon>
    </lineage>
</organism>
<dbReference type="HOGENOM" id="CLU_107716_1_0_1"/>
<dbReference type="Pfam" id="PF00581">
    <property type="entry name" value="Rhodanese"/>
    <property type="match status" value="1"/>
</dbReference>